<evidence type="ECO:0000313" key="1">
    <source>
        <dbReference type="EMBL" id="KAK3911525.1"/>
    </source>
</evidence>
<proteinExistence type="predicted"/>
<sequence length="97" mass="10986">MVRTYKKKTDRQPISPSKLMKAVKLVEEGWALRAAARQCNVKKSNLWDLLKKVKKSGIDISTAPKKAFKQKAGPKGIFDETQEKTIVNYCILMCKMG</sequence>
<dbReference type="Proteomes" id="UP001219518">
    <property type="component" value="Unassembled WGS sequence"/>
</dbReference>
<reference evidence="1" key="1">
    <citation type="submission" date="2021-07" db="EMBL/GenBank/DDBJ databases">
        <authorList>
            <person name="Catto M.A."/>
            <person name="Jacobson A."/>
            <person name="Kennedy G."/>
            <person name="Labadie P."/>
            <person name="Hunt B.G."/>
            <person name="Srinivasan R."/>
        </authorList>
    </citation>
    <scope>NUCLEOTIDE SEQUENCE</scope>
    <source>
        <strain evidence="1">PL_HMW_Pooled</strain>
        <tissue evidence="1">Head</tissue>
    </source>
</reference>
<reference evidence="1" key="2">
    <citation type="journal article" date="2023" name="BMC Genomics">
        <title>Pest status, molecular evolution, and epigenetic factors derived from the genome assembly of Frankliniella fusca, a thysanopteran phytovirus vector.</title>
        <authorList>
            <person name="Catto M.A."/>
            <person name="Labadie P.E."/>
            <person name="Jacobson A.L."/>
            <person name="Kennedy G.G."/>
            <person name="Srinivasan R."/>
            <person name="Hunt B.G."/>
        </authorList>
    </citation>
    <scope>NUCLEOTIDE SEQUENCE</scope>
    <source>
        <strain evidence="1">PL_HMW_Pooled</strain>
    </source>
</reference>
<dbReference type="GO" id="GO:0016853">
    <property type="term" value="F:isomerase activity"/>
    <property type="evidence" value="ECO:0007669"/>
    <property type="project" value="UniProtKB-KW"/>
</dbReference>
<comment type="caution">
    <text evidence="1">The sequence shown here is derived from an EMBL/GenBank/DDBJ whole genome shotgun (WGS) entry which is preliminary data.</text>
</comment>
<gene>
    <name evidence="1" type="ORF">KUF71_021253</name>
</gene>
<dbReference type="EMBL" id="JAHWGI010000271">
    <property type="protein sequence ID" value="KAK3911525.1"/>
    <property type="molecule type" value="Genomic_DNA"/>
</dbReference>
<organism evidence="1 2">
    <name type="scientific">Frankliniella fusca</name>
    <dbReference type="NCBI Taxonomy" id="407009"/>
    <lineage>
        <taxon>Eukaryota</taxon>
        <taxon>Metazoa</taxon>
        <taxon>Ecdysozoa</taxon>
        <taxon>Arthropoda</taxon>
        <taxon>Hexapoda</taxon>
        <taxon>Insecta</taxon>
        <taxon>Pterygota</taxon>
        <taxon>Neoptera</taxon>
        <taxon>Paraneoptera</taxon>
        <taxon>Thysanoptera</taxon>
        <taxon>Terebrantia</taxon>
        <taxon>Thripoidea</taxon>
        <taxon>Thripidae</taxon>
        <taxon>Frankliniella</taxon>
    </lineage>
</organism>
<protein>
    <submittedName>
        <fullName evidence="1">1-(5-phosphoribosyl)-5-[(5-phosphoribosylamino)methylideneamino] imidazole-4-carboxamide isomerase 2</fullName>
    </submittedName>
</protein>
<name>A0AAE1L9R4_9NEOP</name>
<evidence type="ECO:0000313" key="2">
    <source>
        <dbReference type="Proteomes" id="UP001219518"/>
    </source>
</evidence>
<keyword evidence="2" id="KW-1185">Reference proteome</keyword>
<dbReference type="AlphaFoldDB" id="A0AAE1L9R4"/>
<accession>A0AAE1L9R4</accession>
<keyword evidence="1" id="KW-0413">Isomerase</keyword>